<reference evidence="2 3" key="1">
    <citation type="journal article" date="2010" name="Nature">
        <title>Nitrite-driven anaerobic methane oxidation by oxygenic bacteria.</title>
        <authorList>
            <person name="Ettwig K.F."/>
            <person name="Butler M.K."/>
            <person name="Le Paslier D."/>
            <person name="Pelletier E."/>
            <person name="Mangenot S."/>
            <person name="Kuypers M.M.M."/>
            <person name="Schreiber F."/>
            <person name="Dutilh B.E."/>
            <person name="Zedelius J."/>
            <person name="de Beer D."/>
            <person name="Gloerich J."/>
            <person name="Wessels H.J.C.T."/>
            <person name="van Allen T."/>
            <person name="Luesken F."/>
            <person name="Wu M."/>
            <person name="van de Pas-Schoonen K.T."/>
            <person name="Op den Camp H.J.M."/>
            <person name="Janssen-Megens E.M."/>
            <person name="Francoijs K-J."/>
            <person name="Stunnenberg H."/>
            <person name="Weissenbach J."/>
            <person name="Jetten M.S.M."/>
            <person name="Strous M."/>
        </authorList>
    </citation>
    <scope>NUCLEOTIDE SEQUENCE [LARGE SCALE GENOMIC DNA]</scope>
</reference>
<dbReference type="KEGG" id="mox:DAMO_0889"/>
<dbReference type="Proteomes" id="UP000006898">
    <property type="component" value="Chromosome"/>
</dbReference>
<dbReference type="HOGENOM" id="CLU_1114371_0_0_0"/>
<feature type="chain" id="PRO_5003074659" evidence="1">
    <location>
        <begin position="23"/>
        <end position="265"/>
    </location>
</feature>
<dbReference type="AlphaFoldDB" id="D5MM64"/>
<organism evidence="2 3">
    <name type="scientific">Methylomirabilis oxygeniifera</name>
    <dbReference type="NCBI Taxonomy" id="671143"/>
    <lineage>
        <taxon>Bacteria</taxon>
        <taxon>Candidatus Methylomirabilota</taxon>
        <taxon>Candidatus Methylomirabilia</taxon>
        <taxon>Candidatus Methylomirabilales</taxon>
        <taxon>Candidatus Methylomirabilaceae</taxon>
        <taxon>Candidatus Methylomirabilis</taxon>
    </lineage>
</organism>
<evidence type="ECO:0000256" key="1">
    <source>
        <dbReference type="SAM" id="SignalP"/>
    </source>
</evidence>
<gene>
    <name evidence="2" type="ORF">DAMO_0889</name>
</gene>
<accession>D5MM64</accession>
<proteinExistence type="predicted"/>
<sequence>MRMALGTALLAAILVPAESALAVARFGTRCQKEFQNGWRATLPYMWDRCGWFNDELDDTDTKVFYWNLHGARNSFSTCDSCGNGVDDVHLLYVGTHGGAINDTNARLVMWDQNVRALSITDNWRYGDENTGVAFFAQYACETLTNGDGNIWSRWRTAFRGGLIMALGSHDKLWDSVTTNETGEDFADDLQKGKVVKWAWFDGNGDWWEDQDVAVMATGSSQTAANDASADCKFRRDNVKWQNFGSFARWRDGQAEWWCRSRIDNN</sequence>
<dbReference type="STRING" id="671143.DAMO_0889"/>
<feature type="signal peptide" evidence="1">
    <location>
        <begin position="1"/>
        <end position="22"/>
    </location>
</feature>
<keyword evidence="1" id="KW-0732">Signal</keyword>
<evidence type="ECO:0000313" key="3">
    <source>
        <dbReference type="Proteomes" id="UP000006898"/>
    </source>
</evidence>
<name>D5MM64_METO1</name>
<evidence type="ECO:0000313" key="2">
    <source>
        <dbReference type="EMBL" id="CBE67950.1"/>
    </source>
</evidence>
<protein>
    <submittedName>
        <fullName evidence="2">Uncharacterized protein</fullName>
    </submittedName>
</protein>
<dbReference type="EMBL" id="FP565575">
    <property type="protein sequence ID" value="CBE67950.1"/>
    <property type="molecule type" value="Genomic_DNA"/>
</dbReference>